<name>A0A022KWN5_9MICO</name>
<protein>
    <submittedName>
        <fullName evidence="3">Uncharacterized protein</fullName>
    </submittedName>
</protein>
<evidence type="ECO:0000313" key="3">
    <source>
        <dbReference type="EMBL" id="EYT49323.1"/>
    </source>
</evidence>
<dbReference type="EMBL" id="AORC01000009">
    <property type="protein sequence ID" value="EYT49323.1"/>
    <property type="molecule type" value="Genomic_DNA"/>
</dbReference>
<feature type="compositionally biased region" description="Low complexity" evidence="1">
    <location>
        <begin position="52"/>
        <end position="81"/>
    </location>
</feature>
<evidence type="ECO:0000313" key="4">
    <source>
        <dbReference type="Proteomes" id="UP000019754"/>
    </source>
</evidence>
<proteinExistence type="predicted"/>
<comment type="caution">
    <text evidence="3">The sequence shown here is derived from an EMBL/GenBank/DDBJ whole genome shotgun (WGS) entry which is preliminary data.</text>
</comment>
<keyword evidence="2" id="KW-0472">Membrane</keyword>
<dbReference type="OrthoDB" id="9774900at2"/>
<dbReference type="RefSeq" id="WP_017823094.1">
    <property type="nucleotide sequence ID" value="NZ_AORC01000009.1"/>
</dbReference>
<keyword evidence="2" id="KW-1133">Transmembrane helix</keyword>
<reference evidence="3 4" key="1">
    <citation type="journal article" date="2013" name="Genome Announc.">
        <title>Draft genome sequence of an Actinobacterium, Brachybacterium muris strain UCD-AY4.</title>
        <authorList>
            <person name="Lo J.R."/>
            <person name="Lang J.M."/>
            <person name="Darling A.E."/>
            <person name="Eisen J.A."/>
            <person name="Coil D.A."/>
        </authorList>
    </citation>
    <scope>NUCLEOTIDE SEQUENCE [LARGE SCALE GENOMIC DNA]</scope>
    <source>
        <strain evidence="3 4">UCD-AY4</strain>
    </source>
</reference>
<feature type="region of interest" description="Disordered" evidence="1">
    <location>
        <begin position="50"/>
        <end position="81"/>
    </location>
</feature>
<keyword evidence="2" id="KW-0812">Transmembrane</keyword>
<dbReference type="STRING" id="1249481.D641_0107800"/>
<feature type="transmembrane region" description="Helical" evidence="2">
    <location>
        <begin position="20"/>
        <end position="45"/>
    </location>
</feature>
<dbReference type="AlphaFoldDB" id="A0A022KWN5"/>
<gene>
    <name evidence="3" type="ORF">D641_0107800</name>
</gene>
<dbReference type="Proteomes" id="UP000019754">
    <property type="component" value="Unassembled WGS sequence"/>
</dbReference>
<sequence length="341" mass="36993">MSAPDSGGYGQAPPPKKPWALITVASGCILALLLGIGGGITYLALSDRGEQTAGPTTTPEPETTTPSPATETPTTETPTAEAPTYRIISPIDEVEGSADDVWAILAASPLTEGTMEATGTCELPATPVDHDAEQLQTLLDAAGACLNRVWATASSDRNLPWIPPRIQVYTWPDIPESPCEPDTFEQTSPRQCNLDGVLYWPLGAGYGAQQEDPAKVPTMYLWDLSLNYLNGITWNTGMWPYYRALDAKLKDDPDRQAEANRRYWLQHLCLASAVSMRVPEASQPSQQVRDMLTSVEHWTPADASTSTIAPESRAHWVRQGFEAGGDLTRCNTWLVPAEQVA</sequence>
<dbReference type="HOGENOM" id="CLU_833333_0_0_11"/>
<accession>A0A022KWN5</accession>
<keyword evidence="4" id="KW-1185">Reference proteome</keyword>
<organism evidence="3 4">
    <name type="scientific">Brachybacterium muris UCD-AY4</name>
    <dbReference type="NCBI Taxonomy" id="1249481"/>
    <lineage>
        <taxon>Bacteria</taxon>
        <taxon>Bacillati</taxon>
        <taxon>Actinomycetota</taxon>
        <taxon>Actinomycetes</taxon>
        <taxon>Micrococcales</taxon>
        <taxon>Dermabacteraceae</taxon>
        <taxon>Brachybacterium</taxon>
    </lineage>
</organism>
<evidence type="ECO:0000256" key="1">
    <source>
        <dbReference type="SAM" id="MobiDB-lite"/>
    </source>
</evidence>
<evidence type="ECO:0000256" key="2">
    <source>
        <dbReference type="SAM" id="Phobius"/>
    </source>
</evidence>